<dbReference type="EMBL" id="MPUH01000186">
    <property type="protein sequence ID" value="OMJ87081.1"/>
    <property type="molecule type" value="Genomic_DNA"/>
</dbReference>
<reference evidence="1 2" key="1">
    <citation type="submission" date="2016-11" db="EMBL/GenBank/DDBJ databases">
        <title>The macronuclear genome of Stentor coeruleus: a giant cell with tiny introns.</title>
        <authorList>
            <person name="Slabodnick M."/>
            <person name="Ruby J.G."/>
            <person name="Reiff S.B."/>
            <person name="Swart E.C."/>
            <person name="Gosai S."/>
            <person name="Prabakaran S."/>
            <person name="Witkowska E."/>
            <person name="Larue G.E."/>
            <person name="Fisher S."/>
            <person name="Freeman R.M."/>
            <person name="Gunawardena J."/>
            <person name="Chu W."/>
            <person name="Stover N.A."/>
            <person name="Gregory B.D."/>
            <person name="Nowacki M."/>
            <person name="Derisi J."/>
            <person name="Roy S.W."/>
            <person name="Marshall W.F."/>
            <person name="Sood P."/>
        </authorList>
    </citation>
    <scope>NUCLEOTIDE SEQUENCE [LARGE SCALE GENOMIC DNA]</scope>
    <source>
        <strain evidence="1">WM001</strain>
    </source>
</reference>
<name>A0A1R2CDK1_9CILI</name>
<evidence type="ECO:0000313" key="2">
    <source>
        <dbReference type="Proteomes" id="UP000187209"/>
    </source>
</evidence>
<organism evidence="1 2">
    <name type="scientific">Stentor coeruleus</name>
    <dbReference type="NCBI Taxonomy" id="5963"/>
    <lineage>
        <taxon>Eukaryota</taxon>
        <taxon>Sar</taxon>
        <taxon>Alveolata</taxon>
        <taxon>Ciliophora</taxon>
        <taxon>Postciliodesmatophora</taxon>
        <taxon>Heterotrichea</taxon>
        <taxon>Heterotrichida</taxon>
        <taxon>Stentoridae</taxon>
        <taxon>Stentor</taxon>
    </lineage>
</organism>
<evidence type="ECO:0000313" key="1">
    <source>
        <dbReference type="EMBL" id="OMJ87081.1"/>
    </source>
</evidence>
<accession>A0A1R2CDK1</accession>
<protein>
    <submittedName>
        <fullName evidence="1">Uncharacterized protein</fullName>
    </submittedName>
</protein>
<dbReference type="Proteomes" id="UP000187209">
    <property type="component" value="Unassembled WGS sequence"/>
</dbReference>
<comment type="caution">
    <text evidence="1">The sequence shown here is derived from an EMBL/GenBank/DDBJ whole genome shotgun (WGS) entry which is preliminary data.</text>
</comment>
<sequence>MGVVVCKSHQSKIKKIVKFIQKVDYYDLSHIEKEYLVGISNTSNTSSYITSIDERNVPHLLALTDLTFYMSNDMLSGFEIKMIVDNDPIRIGHIAKSKEVTSQSGIRFHENEHIYKLVVDYDDRALRGIRIFTDQQLIALGPSYESDFYVECDKSENDNAIIGFLLVFSEDRIVELSAFLAPVTKRSESYSRPRESTLDKLSSKLLNYAKNPKKAKKDNDNLKSTFKLYKKLKKNNSF</sequence>
<dbReference type="AlphaFoldDB" id="A0A1R2CDK1"/>
<gene>
    <name evidence="1" type="ORF">SteCoe_11229</name>
</gene>
<proteinExistence type="predicted"/>
<keyword evidence="2" id="KW-1185">Reference proteome</keyword>